<name>A0AAV2ZAW8_9STRA</name>
<feature type="coiled-coil region" evidence="1">
    <location>
        <begin position="342"/>
        <end position="510"/>
    </location>
</feature>
<keyword evidence="4" id="KW-1185">Reference proteome</keyword>
<evidence type="ECO:0000313" key="3">
    <source>
        <dbReference type="EMBL" id="DBA02747.1"/>
    </source>
</evidence>
<feature type="compositionally biased region" description="Polar residues" evidence="2">
    <location>
        <begin position="215"/>
        <end position="231"/>
    </location>
</feature>
<feature type="coiled-coil region" evidence="1">
    <location>
        <begin position="106"/>
        <end position="150"/>
    </location>
</feature>
<sequence>MLWRAQAVVDGALRQQDAERAANAFIFREVHAVLDEMVHDVEAWDHECELAKLRHELYVTQQALDEAKQREQQLLEERQRAYDFAAQVEEHGKALVAQLNDNLQTLVSELNQKHIIEKELARAREQLVVASQLSSQLSSAQREIRELHRKMSIEKLLKGSHQAMIGKGATSKRATGTPPCTPSTQRPKSSSVNEVVVASHMPVASGAGSPGREASPSSSRRLGWSPNTGSEAQREPCLETCPEKLLMSVFGYLDARSVVAVSMTNKIIMSRVHGLFGVATPMAVPPVVKRTQSQPVLPSARSAISKTRSVIGFGSTTEKDKVQLSKVEQLVKSMKVDEMKLFQEMSLRIRALESNLAQVQAEKEDVAARLHGAENVRDFLMDKLKDLEDALANAMELNAKKDEQAVMDREIVGFLDARTQEYELTLQKCAEENEQSRNEIVQLRDEHEAKLAVVQDMVKLLTEAKQDLEAQLRSQRKVLVREVKALRAQNEQLRADKSQYCTQLKQLKHALHNLDQFDESNGDGADGWGP</sequence>
<dbReference type="EMBL" id="DAKRPA010000027">
    <property type="protein sequence ID" value="DBA02747.1"/>
    <property type="molecule type" value="Genomic_DNA"/>
</dbReference>
<comment type="caution">
    <text evidence="3">The sequence shown here is derived from an EMBL/GenBank/DDBJ whole genome shotgun (WGS) entry which is preliminary data.</text>
</comment>
<evidence type="ECO:0000313" key="4">
    <source>
        <dbReference type="Proteomes" id="UP001146120"/>
    </source>
</evidence>
<reference evidence="3" key="1">
    <citation type="submission" date="2022-11" db="EMBL/GenBank/DDBJ databases">
        <authorList>
            <person name="Morgan W.R."/>
            <person name="Tartar A."/>
        </authorList>
    </citation>
    <scope>NUCLEOTIDE SEQUENCE</scope>
    <source>
        <strain evidence="3">ARSEF 373</strain>
    </source>
</reference>
<keyword evidence="1" id="KW-0175">Coiled coil</keyword>
<evidence type="ECO:0000256" key="1">
    <source>
        <dbReference type="SAM" id="Coils"/>
    </source>
</evidence>
<feature type="region of interest" description="Disordered" evidence="2">
    <location>
        <begin position="163"/>
        <end position="236"/>
    </location>
</feature>
<gene>
    <name evidence="3" type="ORF">N0F65_010675</name>
</gene>
<dbReference type="Proteomes" id="UP001146120">
    <property type="component" value="Unassembled WGS sequence"/>
</dbReference>
<organism evidence="3 4">
    <name type="scientific">Lagenidium giganteum</name>
    <dbReference type="NCBI Taxonomy" id="4803"/>
    <lineage>
        <taxon>Eukaryota</taxon>
        <taxon>Sar</taxon>
        <taxon>Stramenopiles</taxon>
        <taxon>Oomycota</taxon>
        <taxon>Peronosporomycetes</taxon>
        <taxon>Pythiales</taxon>
        <taxon>Pythiaceae</taxon>
    </lineage>
</organism>
<dbReference type="CDD" id="cd09917">
    <property type="entry name" value="F-box_SF"/>
    <property type="match status" value="1"/>
</dbReference>
<evidence type="ECO:0000256" key="2">
    <source>
        <dbReference type="SAM" id="MobiDB-lite"/>
    </source>
</evidence>
<proteinExistence type="predicted"/>
<reference evidence="3" key="2">
    <citation type="journal article" date="2023" name="Microbiol Resour">
        <title>Decontamination and Annotation of the Draft Genome Sequence of the Oomycete Lagenidium giganteum ARSEF 373.</title>
        <authorList>
            <person name="Morgan W.R."/>
            <person name="Tartar A."/>
        </authorList>
    </citation>
    <scope>NUCLEOTIDE SEQUENCE</scope>
    <source>
        <strain evidence="3">ARSEF 373</strain>
    </source>
</reference>
<accession>A0AAV2ZAW8</accession>
<evidence type="ECO:0008006" key="5">
    <source>
        <dbReference type="Google" id="ProtNLM"/>
    </source>
</evidence>
<feature type="compositionally biased region" description="Polar residues" evidence="2">
    <location>
        <begin position="182"/>
        <end position="193"/>
    </location>
</feature>
<dbReference type="AlphaFoldDB" id="A0AAV2ZAW8"/>
<protein>
    <recommendedName>
        <fullName evidence="5">F-box domain-containing protein</fullName>
    </recommendedName>
</protein>